<name>A0A8H6MTI9_9PEZI</name>
<comment type="caution">
    <text evidence="2">The sequence shown here is derived from an EMBL/GenBank/DDBJ whole genome shotgun (WGS) entry which is preliminary data.</text>
</comment>
<dbReference type="EMBL" id="WIGO01000615">
    <property type="protein sequence ID" value="KAF6807695.1"/>
    <property type="molecule type" value="Genomic_DNA"/>
</dbReference>
<feature type="compositionally biased region" description="Basic residues" evidence="1">
    <location>
        <begin position="662"/>
        <end position="673"/>
    </location>
</feature>
<accession>A0A8H6MTI9</accession>
<feature type="compositionally biased region" description="Polar residues" evidence="1">
    <location>
        <begin position="173"/>
        <end position="184"/>
    </location>
</feature>
<reference evidence="2" key="1">
    <citation type="journal article" date="2020" name="Phytopathology">
        <title>Genome Sequence Resources of Colletotrichum truncatum, C. plurivorum, C. musicola, and C. sojae: Four Species Pathogenic to Soybean (Glycine max).</title>
        <authorList>
            <person name="Rogerio F."/>
            <person name="Boufleur T.R."/>
            <person name="Ciampi-Guillardi M."/>
            <person name="Sukno S.A."/>
            <person name="Thon M.R."/>
            <person name="Massola Junior N.S."/>
            <person name="Baroncelli R."/>
        </authorList>
    </citation>
    <scope>NUCLEOTIDE SEQUENCE</scope>
    <source>
        <strain evidence="2">LFN00145</strain>
    </source>
</reference>
<sequence>MGSQPGEATLSLPQDIQRFVADTLARCESIASHGNAILDNLLHLEARLPANLDSLEFRRQLPSHVQAAVVQVLNGLLHPHPRSAPKIRKSCEKWNVDRGALFFYLGHTNSIQFWSAIKRLSDACSSWPDALDRLHHAAHTRRTGLLHGHPGVNYSAPGFLVFDVTQTCQSMGSSASAERQTPNQRLLLGPLPPVPNVTSSTTTPAGSVTASSAFRFSSETRAPVFQEQPSSSAGTSDKTDLRAPSERAQADDQKTETDPPRPETGASTSSVNSDTTQSTALTVRASSRTTSDKPTPVEGEQEQPKGQERMIDPQRPGIDASMASFDTDTTPSTALTVGISSGAVADKATSADQFNSETNMIAASNMSLKAGTQKRPFEDKGTGGKKPKRFPTDGHDGINSIAIYKEPIDPDKLKISLDKIAMALEGVMVVDPQLLDKIAAGEHGLTEKFKDTAKTFSSFILPLRVKQHEWTVSVVTLNGEEPRVQFYDTAASATNAADAKCTITAFLQHLFPSMASNSVILSRGFTPAYGSLSAQDSGIVAFLVVVYRLHGHVPIHVNVSLWRHIMAVLVGDPSDWDGLLSLDRKPQEISGEPERKSDASALEFLAWEREHREWRQSTKEKLKAKATSDMDAAYESLGLILEARDCLSTLWDAANRRLMKRQEHRKQISHPHASKGLPTQASETELERAAAEFDGVLGLLEKKERELRAEARACAEEITQLLLSS</sequence>
<evidence type="ECO:0000256" key="1">
    <source>
        <dbReference type="SAM" id="MobiDB-lite"/>
    </source>
</evidence>
<evidence type="ECO:0000313" key="3">
    <source>
        <dbReference type="Proteomes" id="UP000654918"/>
    </source>
</evidence>
<feature type="compositionally biased region" description="Polar residues" evidence="1">
    <location>
        <begin position="227"/>
        <end position="236"/>
    </location>
</feature>
<dbReference type="Proteomes" id="UP000654918">
    <property type="component" value="Unassembled WGS sequence"/>
</dbReference>
<feature type="region of interest" description="Disordered" evidence="1">
    <location>
        <begin position="372"/>
        <end position="393"/>
    </location>
</feature>
<feature type="compositionally biased region" description="Polar residues" evidence="1">
    <location>
        <begin position="265"/>
        <end position="293"/>
    </location>
</feature>
<feature type="compositionally biased region" description="Basic and acidic residues" evidence="1">
    <location>
        <begin position="302"/>
        <end position="312"/>
    </location>
</feature>
<proteinExistence type="predicted"/>
<feature type="compositionally biased region" description="Basic and acidic residues" evidence="1">
    <location>
        <begin position="237"/>
        <end position="261"/>
    </location>
</feature>
<feature type="region of interest" description="Disordered" evidence="1">
    <location>
        <begin position="173"/>
        <end position="329"/>
    </location>
</feature>
<feature type="compositionally biased region" description="Polar residues" evidence="1">
    <location>
        <begin position="205"/>
        <end position="220"/>
    </location>
</feature>
<protein>
    <submittedName>
        <fullName evidence="2">Uncharacterized protein</fullName>
    </submittedName>
</protein>
<organism evidence="2 3">
    <name type="scientific">Colletotrichum plurivorum</name>
    <dbReference type="NCBI Taxonomy" id="2175906"/>
    <lineage>
        <taxon>Eukaryota</taxon>
        <taxon>Fungi</taxon>
        <taxon>Dikarya</taxon>
        <taxon>Ascomycota</taxon>
        <taxon>Pezizomycotina</taxon>
        <taxon>Sordariomycetes</taxon>
        <taxon>Hypocreomycetidae</taxon>
        <taxon>Glomerellales</taxon>
        <taxon>Glomerellaceae</taxon>
        <taxon>Colletotrichum</taxon>
        <taxon>Colletotrichum orchidearum species complex</taxon>
    </lineage>
</organism>
<evidence type="ECO:0000313" key="2">
    <source>
        <dbReference type="EMBL" id="KAF6807695.1"/>
    </source>
</evidence>
<feature type="region of interest" description="Disordered" evidence="1">
    <location>
        <begin position="662"/>
        <end position="684"/>
    </location>
</feature>
<keyword evidence="3" id="KW-1185">Reference proteome</keyword>
<dbReference type="AlphaFoldDB" id="A0A8H6MTI9"/>
<gene>
    <name evidence="2" type="ORF">CPLU01_15766</name>
</gene>